<dbReference type="AlphaFoldDB" id="A0AAV4XGK7"/>
<keyword evidence="2" id="KW-1185">Reference proteome</keyword>
<dbReference type="Proteomes" id="UP001054945">
    <property type="component" value="Unassembled WGS sequence"/>
</dbReference>
<feature type="non-terminal residue" evidence="1">
    <location>
        <position position="59"/>
    </location>
</feature>
<evidence type="ECO:0000313" key="2">
    <source>
        <dbReference type="Proteomes" id="UP001054945"/>
    </source>
</evidence>
<organism evidence="1 2">
    <name type="scientific">Caerostris extrusa</name>
    <name type="common">Bark spider</name>
    <name type="synonym">Caerostris bankana</name>
    <dbReference type="NCBI Taxonomy" id="172846"/>
    <lineage>
        <taxon>Eukaryota</taxon>
        <taxon>Metazoa</taxon>
        <taxon>Ecdysozoa</taxon>
        <taxon>Arthropoda</taxon>
        <taxon>Chelicerata</taxon>
        <taxon>Arachnida</taxon>
        <taxon>Araneae</taxon>
        <taxon>Araneomorphae</taxon>
        <taxon>Entelegynae</taxon>
        <taxon>Araneoidea</taxon>
        <taxon>Araneidae</taxon>
        <taxon>Caerostris</taxon>
    </lineage>
</organism>
<accession>A0AAV4XGK7</accession>
<comment type="caution">
    <text evidence="1">The sequence shown here is derived from an EMBL/GenBank/DDBJ whole genome shotgun (WGS) entry which is preliminary data.</text>
</comment>
<gene>
    <name evidence="1" type="ORF">CEXT_643631</name>
</gene>
<evidence type="ECO:0000313" key="1">
    <source>
        <dbReference type="EMBL" id="GIY93782.1"/>
    </source>
</evidence>
<protein>
    <submittedName>
        <fullName evidence="1">Uncharacterized protein</fullName>
    </submittedName>
</protein>
<proteinExistence type="predicted"/>
<reference evidence="1 2" key="1">
    <citation type="submission" date="2021-06" db="EMBL/GenBank/DDBJ databases">
        <title>Caerostris extrusa draft genome.</title>
        <authorList>
            <person name="Kono N."/>
            <person name="Arakawa K."/>
        </authorList>
    </citation>
    <scope>NUCLEOTIDE SEQUENCE [LARGE SCALE GENOMIC DNA]</scope>
</reference>
<dbReference type="EMBL" id="BPLR01017705">
    <property type="protein sequence ID" value="GIY93782.1"/>
    <property type="molecule type" value="Genomic_DNA"/>
</dbReference>
<name>A0AAV4XGK7_CAEEX</name>
<sequence>MRGRVQITQKYFMDTIIARQRDPPSSWCPPRSSGRDTPLGFEKVREILHFFKRFEENEE</sequence>